<comment type="caution">
    <text evidence="1">The sequence shown here is derived from an EMBL/GenBank/DDBJ whole genome shotgun (WGS) entry which is preliminary data.</text>
</comment>
<proteinExistence type="predicted"/>
<dbReference type="Proteomes" id="UP000034680">
    <property type="component" value="Unassembled WGS sequence"/>
</dbReference>
<evidence type="ECO:0000313" key="2">
    <source>
        <dbReference type="Proteomes" id="UP000034680"/>
    </source>
</evidence>
<evidence type="ECO:0000313" key="1">
    <source>
        <dbReference type="EMBL" id="KKY35807.1"/>
    </source>
</evidence>
<accession>A0A0G2FN76</accession>
<name>A0A0G2FN76_9PEZI</name>
<dbReference type="AlphaFoldDB" id="A0A0G2FN76"/>
<evidence type="ECO:0008006" key="3">
    <source>
        <dbReference type="Google" id="ProtNLM"/>
    </source>
</evidence>
<dbReference type="OrthoDB" id="5279415at2759"/>
<dbReference type="EMBL" id="LCUC01000145">
    <property type="protein sequence ID" value="KKY35807.1"/>
    <property type="molecule type" value="Genomic_DNA"/>
</dbReference>
<sequence length="475" mass="53962">MAGTIVSVQGMLLGALGSNESQVPWDGRDQEEQSEILFNAPLRTKNRQLEDENMHLKRLLREHGIPWSDSVAAHPAFRSSNSNSNSGRRRSSRLSAVGQHRFPHLPVEVILRILHYALVADGPIIDPLSKLNTEALTSAEAKSGPQIAIGFLATCKAYHVDGKRILWSRNRFSFTSPAALRKFSELDFNLRKGIEYINLRIVARYYDDEKRRHRLSQDYHPELTKSQNLKVIPRVRDDSSMARKGFHSYAWTQTVDFLDALRPPFDPHHSHGNRPRLLPGLLAMRMDFVNFPDYFLPFPEVDLHEIAAHDFGCTLNELMVTGLPCCEVGVKAGADLQGMVKDDGLFLCHAPSYVQQKKYLKPLCGYEGLARVVRAWRKLARERQEAAGQVTLANVPSVPEEQGHPKSVWKKRKTVWKRVPIARDSEERDWVEFDRNTGEPVDEVWDDYDSDDSDAICPNCGVVHGHYDYWGSDSD</sequence>
<reference evidence="1 2" key="2">
    <citation type="submission" date="2015-05" db="EMBL/GenBank/DDBJ databases">
        <authorList>
            <person name="Morales-Cruz A."/>
            <person name="Amrine K.C."/>
            <person name="Cantu D."/>
        </authorList>
    </citation>
    <scope>NUCLEOTIDE SEQUENCE [LARGE SCALE GENOMIC DNA]</scope>
    <source>
        <strain evidence="1">DA912</strain>
    </source>
</reference>
<organism evidence="1 2">
    <name type="scientific">Diaporthe ampelina</name>
    <dbReference type="NCBI Taxonomy" id="1214573"/>
    <lineage>
        <taxon>Eukaryota</taxon>
        <taxon>Fungi</taxon>
        <taxon>Dikarya</taxon>
        <taxon>Ascomycota</taxon>
        <taxon>Pezizomycotina</taxon>
        <taxon>Sordariomycetes</taxon>
        <taxon>Sordariomycetidae</taxon>
        <taxon>Diaporthales</taxon>
        <taxon>Diaporthaceae</taxon>
        <taxon>Diaporthe</taxon>
    </lineage>
</organism>
<protein>
    <recommendedName>
        <fullName evidence="3">F-box domain-containing protein</fullName>
    </recommendedName>
</protein>
<reference evidence="1 2" key="1">
    <citation type="submission" date="2015-05" db="EMBL/GenBank/DDBJ databases">
        <title>Distinctive expansion of gene families associated with plant cell wall degradation and secondary metabolism in the genomes of grapevine trunk pathogens.</title>
        <authorList>
            <person name="Lawrence D.P."/>
            <person name="Travadon R."/>
            <person name="Rolshausen P.E."/>
            <person name="Baumgartner K."/>
        </authorList>
    </citation>
    <scope>NUCLEOTIDE SEQUENCE [LARGE SCALE GENOMIC DNA]</scope>
    <source>
        <strain evidence="1">DA912</strain>
    </source>
</reference>
<gene>
    <name evidence="1" type="ORF">UCDDA912_g04195</name>
</gene>
<keyword evidence="2" id="KW-1185">Reference proteome</keyword>